<name>A0A699YYM7_HAELA</name>
<feature type="non-terminal residue" evidence="2">
    <location>
        <position position="1"/>
    </location>
</feature>
<dbReference type="Pfam" id="PF02469">
    <property type="entry name" value="Fasciclin"/>
    <property type="match status" value="1"/>
</dbReference>
<dbReference type="EMBL" id="BLLF01000470">
    <property type="protein sequence ID" value="GFH12116.1"/>
    <property type="molecule type" value="Genomic_DNA"/>
</dbReference>
<feature type="non-terminal residue" evidence="2">
    <location>
        <position position="61"/>
    </location>
</feature>
<feature type="domain" description="FAS1" evidence="1">
    <location>
        <begin position="1"/>
        <end position="61"/>
    </location>
</feature>
<dbReference type="Proteomes" id="UP000485058">
    <property type="component" value="Unassembled WGS sequence"/>
</dbReference>
<protein>
    <recommendedName>
        <fullName evidence="1">FAS1 domain-containing protein</fullName>
    </recommendedName>
</protein>
<evidence type="ECO:0000313" key="3">
    <source>
        <dbReference type="Proteomes" id="UP000485058"/>
    </source>
</evidence>
<dbReference type="AlphaFoldDB" id="A0A699YYM7"/>
<keyword evidence="3" id="KW-1185">Reference proteome</keyword>
<dbReference type="InterPro" id="IPR000782">
    <property type="entry name" value="FAS1_domain"/>
</dbReference>
<sequence length="61" mass="6526">MNVSGLVTLLNSVNLRGTLYIPTDAAFASLQATSSYTQAGLFANPDGLRLLLQYHLQATLT</sequence>
<evidence type="ECO:0000259" key="1">
    <source>
        <dbReference type="PROSITE" id="PS50213"/>
    </source>
</evidence>
<evidence type="ECO:0000313" key="2">
    <source>
        <dbReference type="EMBL" id="GFH12116.1"/>
    </source>
</evidence>
<comment type="caution">
    <text evidence="2">The sequence shown here is derived from an EMBL/GenBank/DDBJ whole genome shotgun (WGS) entry which is preliminary data.</text>
</comment>
<dbReference type="PROSITE" id="PS50213">
    <property type="entry name" value="FAS1"/>
    <property type="match status" value="1"/>
</dbReference>
<dbReference type="InterPro" id="IPR036378">
    <property type="entry name" value="FAS1_dom_sf"/>
</dbReference>
<dbReference type="SUPFAM" id="SSF82153">
    <property type="entry name" value="FAS1 domain"/>
    <property type="match status" value="1"/>
</dbReference>
<reference evidence="2 3" key="1">
    <citation type="submission" date="2020-02" db="EMBL/GenBank/DDBJ databases">
        <title>Draft genome sequence of Haematococcus lacustris strain NIES-144.</title>
        <authorList>
            <person name="Morimoto D."/>
            <person name="Nakagawa S."/>
            <person name="Yoshida T."/>
            <person name="Sawayama S."/>
        </authorList>
    </citation>
    <scope>NUCLEOTIDE SEQUENCE [LARGE SCALE GENOMIC DNA]</scope>
    <source>
        <strain evidence="2 3">NIES-144</strain>
    </source>
</reference>
<dbReference type="Gene3D" id="2.30.180.10">
    <property type="entry name" value="FAS1 domain"/>
    <property type="match status" value="1"/>
</dbReference>
<gene>
    <name evidence="2" type="ORF">HaLaN_07747</name>
</gene>
<proteinExistence type="predicted"/>
<organism evidence="2 3">
    <name type="scientific">Haematococcus lacustris</name>
    <name type="common">Green alga</name>
    <name type="synonym">Haematococcus pluvialis</name>
    <dbReference type="NCBI Taxonomy" id="44745"/>
    <lineage>
        <taxon>Eukaryota</taxon>
        <taxon>Viridiplantae</taxon>
        <taxon>Chlorophyta</taxon>
        <taxon>core chlorophytes</taxon>
        <taxon>Chlorophyceae</taxon>
        <taxon>CS clade</taxon>
        <taxon>Chlamydomonadales</taxon>
        <taxon>Haematococcaceae</taxon>
        <taxon>Haematococcus</taxon>
    </lineage>
</organism>
<accession>A0A699YYM7</accession>